<feature type="region of interest" description="Disordered" evidence="11">
    <location>
        <begin position="1191"/>
        <end position="1211"/>
    </location>
</feature>
<dbReference type="SUPFAM" id="SSF52058">
    <property type="entry name" value="L domain-like"/>
    <property type="match status" value="1"/>
</dbReference>
<comment type="similarity">
    <text evidence="1">Belongs to the WEB family.</text>
</comment>
<evidence type="ECO:0000256" key="2">
    <source>
        <dbReference type="ARBA" id="ARBA00011982"/>
    </source>
</evidence>
<dbReference type="FunFam" id="3.80.10.10:FF:000386">
    <property type="entry name" value="Disease resistance protein RPS4"/>
    <property type="match status" value="1"/>
</dbReference>
<dbReference type="InterPro" id="IPR035897">
    <property type="entry name" value="Toll_tir_struct_dom_sf"/>
</dbReference>
<dbReference type="InterPro" id="IPR002182">
    <property type="entry name" value="NB-ARC"/>
</dbReference>
<keyword evidence="3" id="KW-0433">Leucine-rich repeat</keyword>
<dbReference type="EC" id="3.2.2.6" evidence="2"/>
<feature type="region of interest" description="Disordered" evidence="11">
    <location>
        <begin position="1755"/>
        <end position="1774"/>
    </location>
</feature>
<dbReference type="SUPFAM" id="SSF52540">
    <property type="entry name" value="P-loop containing nucleoside triphosphate hydrolases"/>
    <property type="match status" value="1"/>
</dbReference>
<dbReference type="PROSITE" id="PS50104">
    <property type="entry name" value="TIR"/>
    <property type="match status" value="1"/>
</dbReference>
<feature type="coiled-coil region" evidence="10">
    <location>
        <begin position="1552"/>
        <end position="1621"/>
    </location>
</feature>
<dbReference type="SUPFAM" id="SSF46785">
    <property type="entry name" value="Winged helix' DNA-binding domain"/>
    <property type="match status" value="1"/>
</dbReference>
<keyword evidence="4" id="KW-0677">Repeat</keyword>
<dbReference type="InterPro" id="IPR042197">
    <property type="entry name" value="Apaf_helical"/>
</dbReference>
<dbReference type="FunFam" id="1.10.8.430:FF:000002">
    <property type="entry name" value="Disease resistance protein (TIR-NBS-LRR class)"/>
    <property type="match status" value="1"/>
</dbReference>
<evidence type="ECO:0000256" key="6">
    <source>
        <dbReference type="ARBA" id="ARBA00022821"/>
    </source>
</evidence>
<feature type="compositionally biased region" description="Polar residues" evidence="11">
    <location>
        <begin position="1765"/>
        <end position="1774"/>
    </location>
</feature>
<dbReference type="PRINTS" id="PR00364">
    <property type="entry name" value="DISEASERSIST"/>
</dbReference>
<dbReference type="GO" id="GO:0006952">
    <property type="term" value="P:defense response"/>
    <property type="evidence" value="ECO:0007669"/>
    <property type="project" value="UniProtKB-KW"/>
</dbReference>
<dbReference type="Pfam" id="PF23282">
    <property type="entry name" value="WHD_ROQ1"/>
    <property type="match status" value="1"/>
</dbReference>
<dbReference type="Gene3D" id="3.40.50.10140">
    <property type="entry name" value="Toll/interleukin-1 receptor homology (TIR) domain"/>
    <property type="match status" value="1"/>
</dbReference>
<dbReference type="InterPro" id="IPR000157">
    <property type="entry name" value="TIR_dom"/>
</dbReference>
<dbReference type="InterPro" id="IPR036390">
    <property type="entry name" value="WH_DNA-bd_sf"/>
</dbReference>
<feature type="coiled-coil region" evidence="10">
    <location>
        <begin position="1468"/>
        <end position="1523"/>
    </location>
</feature>
<evidence type="ECO:0000256" key="10">
    <source>
        <dbReference type="SAM" id="Coils"/>
    </source>
</evidence>
<dbReference type="Pfam" id="PF01582">
    <property type="entry name" value="TIR"/>
    <property type="match status" value="1"/>
</dbReference>
<keyword evidence="7" id="KW-0520">NAD</keyword>
<dbReference type="Pfam" id="PF00931">
    <property type="entry name" value="NB-ARC"/>
    <property type="match status" value="1"/>
</dbReference>
<reference evidence="13" key="1">
    <citation type="submission" date="2021-01" db="EMBL/GenBank/DDBJ databases">
        <authorList>
            <consortium name="Genoscope - CEA"/>
            <person name="William W."/>
        </authorList>
    </citation>
    <scope>NUCLEOTIDE SEQUENCE</scope>
</reference>
<dbReference type="Gene3D" id="1.10.8.430">
    <property type="entry name" value="Helical domain of apoptotic protease-activating factors"/>
    <property type="match status" value="1"/>
</dbReference>
<dbReference type="InterPro" id="IPR032675">
    <property type="entry name" value="LRR_dom_sf"/>
</dbReference>
<keyword evidence="8 10" id="KW-0175">Coiled coil</keyword>
<evidence type="ECO:0000256" key="7">
    <source>
        <dbReference type="ARBA" id="ARBA00023027"/>
    </source>
</evidence>
<dbReference type="GO" id="GO:0061809">
    <property type="term" value="F:NAD+ nucleosidase activity, cyclic ADP-ribose generating"/>
    <property type="evidence" value="ECO:0007669"/>
    <property type="project" value="UniProtKB-EC"/>
</dbReference>
<dbReference type="InterPro" id="IPR045344">
    <property type="entry name" value="C-JID"/>
</dbReference>
<dbReference type="Pfam" id="PF05701">
    <property type="entry name" value="WEMBL"/>
    <property type="match status" value="1"/>
</dbReference>
<proteinExistence type="inferred from homology"/>
<dbReference type="Gene3D" id="3.80.10.10">
    <property type="entry name" value="Ribonuclease Inhibitor"/>
    <property type="match status" value="2"/>
</dbReference>
<evidence type="ECO:0000256" key="11">
    <source>
        <dbReference type="SAM" id="MobiDB-lite"/>
    </source>
</evidence>
<dbReference type="SMART" id="SM00255">
    <property type="entry name" value="TIR"/>
    <property type="match status" value="1"/>
</dbReference>
<gene>
    <name evidence="13" type="ORF">DARMORV10_C06P40220.1</name>
</gene>
<dbReference type="Proteomes" id="UP001295469">
    <property type="component" value="Chromosome C06"/>
</dbReference>
<dbReference type="InterPro" id="IPR011713">
    <property type="entry name" value="Leu-rich_rpt_3"/>
</dbReference>
<feature type="coiled-coil region" evidence="10">
    <location>
        <begin position="1269"/>
        <end position="1331"/>
    </location>
</feature>
<evidence type="ECO:0000256" key="8">
    <source>
        <dbReference type="ARBA" id="ARBA00023054"/>
    </source>
</evidence>
<evidence type="ECO:0000256" key="9">
    <source>
        <dbReference type="ARBA" id="ARBA00047304"/>
    </source>
</evidence>
<accession>A0A816QK83</accession>
<dbReference type="Gene3D" id="3.40.50.300">
    <property type="entry name" value="P-loop containing nucleotide triphosphate hydrolases"/>
    <property type="match status" value="1"/>
</dbReference>
<feature type="coiled-coil region" evidence="10">
    <location>
        <begin position="1379"/>
        <end position="1443"/>
    </location>
</feature>
<evidence type="ECO:0000256" key="1">
    <source>
        <dbReference type="ARBA" id="ARBA00005485"/>
    </source>
</evidence>
<keyword evidence="6" id="KW-0611">Plant defense</keyword>
<evidence type="ECO:0000256" key="3">
    <source>
        <dbReference type="ARBA" id="ARBA00022614"/>
    </source>
</evidence>
<keyword evidence="5" id="KW-0378">Hydrolase</keyword>
<dbReference type="SUPFAM" id="SSF52200">
    <property type="entry name" value="Toll/Interleukin receptor TIR domain"/>
    <property type="match status" value="1"/>
</dbReference>
<dbReference type="GO" id="GO:0007165">
    <property type="term" value="P:signal transduction"/>
    <property type="evidence" value="ECO:0007669"/>
    <property type="project" value="InterPro"/>
</dbReference>
<comment type="catalytic activity">
    <reaction evidence="9">
        <text>NAD(+) + H2O = ADP-D-ribose + nicotinamide + H(+)</text>
        <dbReference type="Rhea" id="RHEA:16301"/>
        <dbReference type="ChEBI" id="CHEBI:15377"/>
        <dbReference type="ChEBI" id="CHEBI:15378"/>
        <dbReference type="ChEBI" id="CHEBI:17154"/>
        <dbReference type="ChEBI" id="CHEBI:57540"/>
        <dbReference type="ChEBI" id="CHEBI:57967"/>
        <dbReference type="EC" id="3.2.2.6"/>
    </reaction>
    <physiologicalReaction direction="left-to-right" evidence="9">
        <dbReference type="Rhea" id="RHEA:16302"/>
    </physiologicalReaction>
</comment>
<dbReference type="GO" id="GO:0043531">
    <property type="term" value="F:ADP binding"/>
    <property type="evidence" value="ECO:0007669"/>
    <property type="project" value="InterPro"/>
</dbReference>
<dbReference type="PANTHER" id="PTHR11017:SF364">
    <property type="entry name" value="DISEASE RESISTANCE PROTEIN (TIR-NBS-LRR CLASS) FAMILY"/>
    <property type="match status" value="1"/>
</dbReference>
<dbReference type="InterPro" id="IPR044974">
    <property type="entry name" value="Disease_R_plants"/>
</dbReference>
<dbReference type="EMBL" id="HG994370">
    <property type="protein sequence ID" value="CAF2062812.1"/>
    <property type="molecule type" value="Genomic_DNA"/>
</dbReference>
<evidence type="ECO:0000259" key="12">
    <source>
        <dbReference type="PROSITE" id="PS50104"/>
    </source>
</evidence>
<organism evidence="13">
    <name type="scientific">Brassica napus</name>
    <name type="common">Rape</name>
    <dbReference type="NCBI Taxonomy" id="3708"/>
    <lineage>
        <taxon>Eukaryota</taxon>
        <taxon>Viridiplantae</taxon>
        <taxon>Streptophyta</taxon>
        <taxon>Embryophyta</taxon>
        <taxon>Tracheophyta</taxon>
        <taxon>Spermatophyta</taxon>
        <taxon>Magnoliopsida</taxon>
        <taxon>eudicotyledons</taxon>
        <taxon>Gunneridae</taxon>
        <taxon>Pentapetalae</taxon>
        <taxon>rosids</taxon>
        <taxon>malvids</taxon>
        <taxon>Brassicales</taxon>
        <taxon>Brassicaceae</taxon>
        <taxon>Brassiceae</taxon>
        <taxon>Brassica</taxon>
    </lineage>
</organism>
<evidence type="ECO:0000256" key="5">
    <source>
        <dbReference type="ARBA" id="ARBA00022801"/>
    </source>
</evidence>
<evidence type="ECO:0000313" key="13">
    <source>
        <dbReference type="EMBL" id="CAF2062812.1"/>
    </source>
</evidence>
<protein>
    <recommendedName>
        <fullName evidence="2">ADP-ribosyl cyclase/cyclic ADP-ribose hydrolase</fullName>
        <ecNumber evidence="2">3.2.2.6</ecNumber>
    </recommendedName>
</protein>
<dbReference type="InterPro" id="IPR058192">
    <property type="entry name" value="WHD_ROQ1-like"/>
</dbReference>
<feature type="domain" description="TIR" evidence="12">
    <location>
        <begin position="18"/>
        <end position="182"/>
    </location>
</feature>
<dbReference type="FunFam" id="3.40.50.300:FF:001002">
    <property type="entry name" value="Disease resistance protein (TIR-NBS-LRR class)"/>
    <property type="match status" value="1"/>
</dbReference>
<dbReference type="Pfam" id="PF20160">
    <property type="entry name" value="C-JID"/>
    <property type="match status" value="1"/>
</dbReference>
<dbReference type="FunFam" id="3.40.50.10140:FF:000007">
    <property type="entry name" value="Disease resistance protein (TIR-NBS-LRR class)"/>
    <property type="match status" value="1"/>
</dbReference>
<sequence length="1804" mass="204041">MLPPLAMASCSSSSSRSWSYDVFPSFSGEDVRKTFLSHFLRELERNSIIAFKDNEMERSQSIAPELVQAIRDSRIAVVVFSKNYASSSWCLNELLEILQCNEEFGQLVIPIFYGLDPSHLRKQTGDFGEAFKKTCQNQTHEVEDQWKQALTNVANILGYHSKNCDSEAAMIEEISNDILGKLDVTPSSNEFEDFVGIKDHIAEVILLMNLESKEVKMVGIWGTSGIGKTTIARALFCNISNQFQKSVFIDRAFISKSMEVYGRANPVDYNMKLRLRMNFLSEILDRKNMKIGAMEERLKHQKVLVVIDDLDDPYVLDALAGQTKWFGSGSRIIVVTTDKQLLKAHGIDSIYEVGLPSDEQALEMFCRSAFRQDSPPDGLMEFASEVVERAGSLPLGLDVLGSSLRGLNKEDCLNMLPRLRRSLDGKIEETLRVGYDGLLGEDKAIFRHIACLFNHVDVKDIKLFLADSELDVDIGLKNLVNKSLIQVRWGKVEMHHLLQEMGRNVVWLQSIKKPQKREFLVDSKDICDVLSEGIGTSKLLGISLNVDEIDELQVHESAFKGMRNLHFLEIYSNKVRFVNGDKLKLPKSFDWLPPKLKLLCWSGYPMRCMPSTLCTDRLVKLKMRNSKLERLWKGVMSLTCLIEMDLCGSHDLKEIPDLTTATNLETLNLQSCRSLVELPSSIRNLNKLIKLDMQFCKKLKTLPTGINLKSLDHINLSFCSQLRTFPKISTNISYLFLEETSVVEFPTNLHLKNLVKLHMSKVTTNKQWEMLQLLTPFMPMLSPTLTELYLFNIPSLVELPSSFRNLNKLRDLKINRCTNLETLPTGINLKSLKSLDLTKCSRLITFPNISTNISDLNLSYTAIEEVPWWVEIFSKLRSLNMESCSKLEYVHPNISKLPRLAVDFSHCEALNIVDLSSRTSSSGLITEASNSDTVSEESSSDKFIPKVGFINYFKFNQDVLLQQLSVGFESMTFLGEAVPSYFIHHTTESSLAIPLLDTSPTQTFFRFKVCAVVVFDTMSKTGPSGLSIRVKCRFKGICGNIFDSSSEEHSFRTFEKDGRLFIFDCCVPLNKDNALVAHHVDMHIQISGWQEDSTFRLTGWGIRLCSSPENGLADPESLPHVCKAGKDDMFSDECHKTELGEECGGSDVEIEHNEKCGGSDAEMKGSNKTVQVCIKDETECGDNIVERTESRKGMGMGMKPRRSESMAEGGGRRIGSVKAAINMYGQRATRTVSPQFDLPEAKSVAEDLHKSGRELGMYRESRKASDSAKAKAEAELSKAKKTAQELTLLIEQSNLRLKSVKKLKIDGNGNYAQIIRELEGVKQELSKLKLDAAYVLKEKVAAEKEVMELGAKTEENLNLVESLKLEVDAANEEHVLVELAKMEALKECKEVEEEREREKKEAFEELEKMKKRTKEMKKEIKRSKEYENVLSETLADIEMLETQLSLVKDMERKAPKNQRGKKDALTVLREVTEETEAKKEELASLNAEVLYLGGIMDALSKELEEVKREAARFEKVIRKDDEMIERLNTKLLMAKGRLEAVSADEERISSLADNLICSLEKLKNDKEAAKKEEVELKEEARIIKKTEIGFGGKEKELISKLDELEKAKRAESLALEKLESMVERTVVTREMDSQSSSTITISRFEYEYLSGQARHAEETAEKKVEAAMAWVEALKASTKEIVMKTETLERESGKTMVEEERASFRMQRSLSIKRLVQNEIEKFKEESAEDKSSSLVVSSSPKPVRKSVRISGRFTPVQGGKTRRYSSGNRGTTPSYFVIKKKKKKVPNLVKFFSRKRDKSSLEQ</sequence>
<dbReference type="PANTHER" id="PTHR11017">
    <property type="entry name" value="LEUCINE-RICH REPEAT-CONTAINING PROTEIN"/>
    <property type="match status" value="1"/>
</dbReference>
<evidence type="ECO:0000256" key="4">
    <source>
        <dbReference type="ARBA" id="ARBA00022737"/>
    </source>
</evidence>
<name>A0A816QK83_BRANA</name>
<dbReference type="Pfam" id="PF07725">
    <property type="entry name" value="LRR_3"/>
    <property type="match status" value="1"/>
</dbReference>
<dbReference type="InterPro" id="IPR008545">
    <property type="entry name" value="Web"/>
</dbReference>
<dbReference type="InterPro" id="IPR027417">
    <property type="entry name" value="P-loop_NTPase"/>
</dbReference>